<dbReference type="EMBL" id="JAABOP010000002">
    <property type="protein sequence ID" value="NER10757.1"/>
    <property type="molecule type" value="Genomic_DNA"/>
</dbReference>
<dbReference type="GO" id="GO:0006508">
    <property type="term" value="P:proteolysis"/>
    <property type="evidence" value="ECO:0007669"/>
    <property type="project" value="InterPro"/>
</dbReference>
<dbReference type="GO" id="GO:0004185">
    <property type="term" value="F:serine-type carboxypeptidase activity"/>
    <property type="evidence" value="ECO:0007669"/>
    <property type="project" value="InterPro"/>
</dbReference>
<dbReference type="Pfam" id="PF00450">
    <property type="entry name" value="Peptidase_S10"/>
    <property type="match status" value="1"/>
</dbReference>
<keyword evidence="2" id="KW-1185">Reference proteome</keyword>
<dbReference type="Proteomes" id="UP000468443">
    <property type="component" value="Unassembled WGS sequence"/>
</dbReference>
<protein>
    <submittedName>
        <fullName evidence="1">Carboxypeptidase</fullName>
    </submittedName>
</protein>
<organism evidence="1 2">
    <name type="scientific">Muriicola jejuensis</name>
    <dbReference type="NCBI Taxonomy" id="504488"/>
    <lineage>
        <taxon>Bacteria</taxon>
        <taxon>Pseudomonadati</taxon>
        <taxon>Bacteroidota</taxon>
        <taxon>Flavobacteriia</taxon>
        <taxon>Flavobacteriales</taxon>
        <taxon>Flavobacteriaceae</taxon>
        <taxon>Muriicola</taxon>
    </lineage>
</organism>
<sequence length="502" mass="56835">MMKNLLFLAPLLVFQWVVGQSDQDTLPKAEVFTTMQSVNIDGRTIYLTAQAGTFEVRDEQNKPLALMGHTYYSKGDKREAATRRRPIVFAYNGGPGSSSYWLHMGILGPRRIVVNDPEYTPAAPYQIVNNNFSILDVADLVMIDPVGTGLSVPLGKAEFKDFWGVDQDIKSLSLFIRQFLIANDRMNSPKYLLGESYGTFRNAGLMNRLLKDGIALNGVIMVSAVFDLRTLLFPPEDDLPYIVHFPTYAATAWYHDMIPDKPEDLYAFLDDVRKFTEEEYTPALFKGDRLSAEEKEAMAAKLGAYTGTDPGYWMKANLRVTNGEFFAEFLRDKGEIVGRLDSRFTGINQDLLAQEGSHDPQSSAISPAYTAGFLDYLYRELNVDKNLHYATSAYEREGFKWDWKHVGNERWGTQAAINTGVDLAEAMSRDPYVKVLILNGIYDIATVFYGVEHSINHLGLTPEIRDHIIMKYYEAGHMMYTHPPSMAQFKKDVAEFIRETSR</sequence>
<proteinExistence type="predicted"/>
<evidence type="ECO:0000313" key="1">
    <source>
        <dbReference type="EMBL" id="NER10757.1"/>
    </source>
</evidence>
<evidence type="ECO:0000313" key="2">
    <source>
        <dbReference type="Proteomes" id="UP000468443"/>
    </source>
</evidence>
<comment type="caution">
    <text evidence="1">The sequence shown here is derived from an EMBL/GenBank/DDBJ whole genome shotgun (WGS) entry which is preliminary data.</text>
</comment>
<dbReference type="InterPro" id="IPR029058">
    <property type="entry name" value="AB_hydrolase_fold"/>
</dbReference>
<gene>
    <name evidence="1" type="ORF">GWK09_09535</name>
</gene>
<keyword evidence="1" id="KW-0378">Hydrolase</keyword>
<keyword evidence="1" id="KW-0645">Protease</keyword>
<reference evidence="1 2" key="1">
    <citation type="submission" date="2020-01" db="EMBL/GenBank/DDBJ databases">
        <title>Muriicola jejuensis KCTC 22299.</title>
        <authorList>
            <person name="Wang G."/>
        </authorList>
    </citation>
    <scope>NUCLEOTIDE SEQUENCE [LARGE SCALE GENOMIC DNA]</scope>
    <source>
        <strain evidence="1 2">KCTC 22299</strain>
    </source>
</reference>
<keyword evidence="1" id="KW-0121">Carboxypeptidase</keyword>
<dbReference type="SUPFAM" id="SSF53474">
    <property type="entry name" value="alpha/beta-Hydrolases"/>
    <property type="match status" value="1"/>
</dbReference>
<dbReference type="Gene3D" id="3.40.50.1820">
    <property type="entry name" value="alpha/beta hydrolase"/>
    <property type="match status" value="1"/>
</dbReference>
<dbReference type="InterPro" id="IPR001563">
    <property type="entry name" value="Peptidase_S10"/>
</dbReference>
<name>A0A6P0UCJ1_9FLAO</name>
<dbReference type="AlphaFoldDB" id="A0A6P0UCJ1"/>
<accession>A0A6P0UCJ1</accession>